<keyword evidence="1" id="KW-0343">GTPase activation</keyword>
<dbReference type="SUPFAM" id="SSF52047">
    <property type="entry name" value="RNI-like"/>
    <property type="match status" value="1"/>
</dbReference>
<dbReference type="GO" id="GO:0031267">
    <property type="term" value="F:small GTPase binding"/>
    <property type="evidence" value="ECO:0007669"/>
    <property type="project" value="TreeGrafter"/>
</dbReference>
<name>A0A067CTC5_SAPPC</name>
<dbReference type="GO" id="GO:0005634">
    <property type="term" value="C:nucleus"/>
    <property type="evidence" value="ECO:0007669"/>
    <property type="project" value="TreeGrafter"/>
</dbReference>
<dbReference type="AlphaFoldDB" id="A0A067CTC5"/>
<dbReference type="GO" id="GO:0005829">
    <property type="term" value="C:cytosol"/>
    <property type="evidence" value="ECO:0007669"/>
    <property type="project" value="TreeGrafter"/>
</dbReference>
<dbReference type="GO" id="GO:0005096">
    <property type="term" value="F:GTPase activator activity"/>
    <property type="evidence" value="ECO:0007669"/>
    <property type="project" value="UniProtKB-KW"/>
</dbReference>
<dbReference type="InterPro" id="IPR027038">
    <property type="entry name" value="RanGap"/>
</dbReference>
<evidence type="ECO:0000313" key="4">
    <source>
        <dbReference type="EMBL" id="KDO29776.1"/>
    </source>
</evidence>
<keyword evidence="2" id="KW-0433">Leucine-rich repeat</keyword>
<evidence type="ECO:0000256" key="1">
    <source>
        <dbReference type="ARBA" id="ARBA00022468"/>
    </source>
</evidence>
<sequence>MAYAPLPAETLQHIAQYFSSSNEMHAYVTALPQEWLTPPMAALHELYACVRDGRLADTSAKQPKMVQLWPEVQLPTSFTDAPLPRSEADAQLVVLLRTYLSMLPRITTHVGRSISDFVPPGTNLCIDPASFVYELERAADLGNVEELRVLIRDCCDGSWPPHAFDCLRRMSRLRELRADWLPLRGSELQTNFVKMLACSSITRLAVHYHDSAVTWSEATGKAFVRWIRSAPITSLELGHLPLSKLDAARLSVAILQLRTLKVLKVEGTLAPLPRQLETLEAVVEHERDVVSVLRVIRGTNLRHVSLFWDEPLDDPTALALRSVLASLQNLRQLELGGVNMAPIDLAPMQRLEQLELHRSTLSDPGVIPTVWALPQCRWLGHLSLVDQGCTYLTAEALAAVIPHCPSLKTLQLSFNNLGTEGFIALLPIVRSLDALLLRANGIDVDGALMLAHHIDATAHLTDLELSGNPIAKYGVISIIDSMITSSIDRRGTVGLCNTVDEAEDFERCMEWAAALPNRAWVKLDVPPF</sequence>
<dbReference type="RefSeq" id="XP_012199422.1">
    <property type="nucleotide sequence ID" value="XM_012344032.1"/>
</dbReference>
<evidence type="ECO:0008006" key="6">
    <source>
        <dbReference type="Google" id="ProtNLM"/>
    </source>
</evidence>
<dbReference type="Pfam" id="PF13516">
    <property type="entry name" value="LRR_6"/>
    <property type="match status" value="2"/>
</dbReference>
<accession>A0A067CTC5</accession>
<dbReference type="GeneID" id="24127309"/>
<dbReference type="EMBL" id="KK583204">
    <property type="protein sequence ID" value="KDO29776.1"/>
    <property type="molecule type" value="Genomic_DNA"/>
</dbReference>
<dbReference type="InterPro" id="IPR001611">
    <property type="entry name" value="Leu-rich_rpt"/>
</dbReference>
<keyword evidence="3" id="KW-0677">Repeat</keyword>
<dbReference type="PANTHER" id="PTHR24113:SF12">
    <property type="entry name" value="RAN GTPASE-ACTIVATING PROTEIN 1"/>
    <property type="match status" value="1"/>
</dbReference>
<dbReference type="GO" id="GO:0048471">
    <property type="term" value="C:perinuclear region of cytoplasm"/>
    <property type="evidence" value="ECO:0007669"/>
    <property type="project" value="TreeGrafter"/>
</dbReference>
<dbReference type="Proteomes" id="UP000030745">
    <property type="component" value="Unassembled WGS sequence"/>
</dbReference>
<evidence type="ECO:0000256" key="2">
    <source>
        <dbReference type="ARBA" id="ARBA00022614"/>
    </source>
</evidence>
<dbReference type="GO" id="GO:0006913">
    <property type="term" value="P:nucleocytoplasmic transport"/>
    <property type="evidence" value="ECO:0007669"/>
    <property type="project" value="TreeGrafter"/>
</dbReference>
<dbReference type="PANTHER" id="PTHR24113">
    <property type="entry name" value="RAN GTPASE-ACTIVATING PROTEIN 1"/>
    <property type="match status" value="1"/>
</dbReference>
<reference evidence="4 5" key="1">
    <citation type="journal article" date="2013" name="PLoS Genet.">
        <title>Distinctive expansion of potential virulence genes in the genome of the oomycete fish pathogen Saprolegnia parasitica.</title>
        <authorList>
            <person name="Jiang R.H."/>
            <person name="de Bruijn I."/>
            <person name="Haas B.J."/>
            <person name="Belmonte R."/>
            <person name="Lobach L."/>
            <person name="Christie J."/>
            <person name="van den Ackerveken G."/>
            <person name="Bottin A."/>
            <person name="Bulone V."/>
            <person name="Diaz-Moreno S.M."/>
            <person name="Dumas B."/>
            <person name="Fan L."/>
            <person name="Gaulin E."/>
            <person name="Govers F."/>
            <person name="Grenville-Briggs L.J."/>
            <person name="Horner N.R."/>
            <person name="Levin J.Z."/>
            <person name="Mammella M."/>
            <person name="Meijer H.J."/>
            <person name="Morris P."/>
            <person name="Nusbaum C."/>
            <person name="Oome S."/>
            <person name="Phillips A.J."/>
            <person name="van Rooyen D."/>
            <person name="Rzeszutek E."/>
            <person name="Saraiva M."/>
            <person name="Secombes C.J."/>
            <person name="Seidl M.F."/>
            <person name="Snel B."/>
            <person name="Stassen J.H."/>
            <person name="Sykes S."/>
            <person name="Tripathy S."/>
            <person name="van den Berg H."/>
            <person name="Vega-Arreguin J.C."/>
            <person name="Wawra S."/>
            <person name="Young S.K."/>
            <person name="Zeng Q."/>
            <person name="Dieguez-Uribeondo J."/>
            <person name="Russ C."/>
            <person name="Tyler B.M."/>
            <person name="van West P."/>
        </authorList>
    </citation>
    <scope>NUCLEOTIDE SEQUENCE [LARGE SCALE GENOMIC DNA]</scope>
    <source>
        <strain evidence="4 5">CBS 223.65</strain>
    </source>
</reference>
<dbReference type="Gene3D" id="3.80.10.10">
    <property type="entry name" value="Ribonuclease Inhibitor"/>
    <property type="match status" value="1"/>
</dbReference>
<dbReference type="VEuPathDB" id="FungiDB:SPRG_04892"/>
<proteinExistence type="predicted"/>
<keyword evidence="5" id="KW-1185">Reference proteome</keyword>
<dbReference type="InterPro" id="IPR032675">
    <property type="entry name" value="LRR_dom_sf"/>
</dbReference>
<protein>
    <recommendedName>
        <fullName evidence="6">RNI-like protein</fullName>
    </recommendedName>
</protein>
<gene>
    <name evidence="4" type="ORF">SPRG_04892</name>
</gene>
<evidence type="ECO:0000256" key="3">
    <source>
        <dbReference type="ARBA" id="ARBA00022737"/>
    </source>
</evidence>
<organism evidence="4 5">
    <name type="scientific">Saprolegnia parasitica (strain CBS 223.65)</name>
    <dbReference type="NCBI Taxonomy" id="695850"/>
    <lineage>
        <taxon>Eukaryota</taxon>
        <taxon>Sar</taxon>
        <taxon>Stramenopiles</taxon>
        <taxon>Oomycota</taxon>
        <taxon>Saprolegniomycetes</taxon>
        <taxon>Saprolegniales</taxon>
        <taxon>Saprolegniaceae</taxon>
        <taxon>Saprolegnia</taxon>
    </lineage>
</organism>
<dbReference type="OrthoDB" id="120976at2759"/>
<dbReference type="KEGG" id="spar:SPRG_04892"/>
<evidence type="ECO:0000313" key="5">
    <source>
        <dbReference type="Proteomes" id="UP000030745"/>
    </source>
</evidence>